<dbReference type="Gene3D" id="3.40.50.300">
    <property type="entry name" value="P-loop containing nucleotide triphosphate hydrolases"/>
    <property type="match status" value="1"/>
</dbReference>
<dbReference type="CDD" id="cd03219">
    <property type="entry name" value="ABC_Mj1267_LivG_branched"/>
    <property type="match status" value="1"/>
</dbReference>
<accession>A0ABS7VUD9</accession>
<sequence length="255" mass="28682">MILDAQGIEMSYGALKVLHGVSLQVSESETFAIIGPNGAGKSTLFKVLTGERMTSAGTVRYRGEDLTKLPAFRRARIGFGRTFQVARIFGEVDLMTNVVISIEARLRYSGQSPGAWWRWTPAADVRLEAEEILERFGFPRSRWSDDAQYLSHGDRKRLEFCIALATRPDILMLDEPMAGMSPSDRKEMTKLLMRLKAETGITIVMTEHDMDIIFEMADRLMVLSYGEVIAIGDPEKVRDDPTVRKVYLGQGYQHA</sequence>
<evidence type="ECO:0000256" key="3">
    <source>
        <dbReference type="ARBA" id="ARBA00022741"/>
    </source>
</evidence>
<keyword evidence="3" id="KW-0547">Nucleotide-binding</keyword>
<dbReference type="SUPFAM" id="SSF52540">
    <property type="entry name" value="P-loop containing nucleoside triphosphate hydrolases"/>
    <property type="match status" value="1"/>
</dbReference>
<dbReference type="PROSITE" id="PS50893">
    <property type="entry name" value="ABC_TRANSPORTER_2"/>
    <property type="match status" value="1"/>
</dbReference>
<dbReference type="InterPro" id="IPR027417">
    <property type="entry name" value="P-loop_NTPase"/>
</dbReference>
<dbReference type="SMART" id="SM00382">
    <property type="entry name" value="AAA"/>
    <property type="match status" value="1"/>
</dbReference>
<dbReference type="Proteomes" id="UP000704176">
    <property type="component" value="Unassembled WGS sequence"/>
</dbReference>
<reference evidence="6 7" key="1">
    <citation type="submission" date="2021-09" db="EMBL/GenBank/DDBJ databases">
        <title>The complete genome sequence of a new microorganism.</title>
        <authorList>
            <person name="Zi Z."/>
        </authorList>
    </citation>
    <scope>NUCLEOTIDE SEQUENCE [LARGE SCALE GENOMIC DNA]</scope>
    <source>
        <strain evidence="6 7">WGZ8</strain>
    </source>
</reference>
<dbReference type="InterPro" id="IPR003439">
    <property type="entry name" value="ABC_transporter-like_ATP-bd"/>
</dbReference>
<gene>
    <name evidence="6" type="ORF">K9B37_19635</name>
</gene>
<dbReference type="InterPro" id="IPR051120">
    <property type="entry name" value="ABC_AA/LPS_Transport"/>
</dbReference>
<dbReference type="PANTHER" id="PTHR45772:SF9">
    <property type="entry name" value="CONSERVED COMPONENT OF ABC TRANSPORTER FOR NATURAL AMINO ACIDS"/>
    <property type="match status" value="1"/>
</dbReference>
<evidence type="ECO:0000256" key="1">
    <source>
        <dbReference type="ARBA" id="ARBA00005417"/>
    </source>
</evidence>
<proteinExistence type="inferred from homology"/>
<evidence type="ECO:0000313" key="7">
    <source>
        <dbReference type="Proteomes" id="UP000704176"/>
    </source>
</evidence>
<dbReference type="EMBL" id="JAIRBM010000018">
    <property type="protein sequence ID" value="MBZ6078473.1"/>
    <property type="molecule type" value="Genomic_DNA"/>
</dbReference>
<evidence type="ECO:0000256" key="4">
    <source>
        <dbReference type="ARBA" id="ARBA00022840"/>
    </source>
</evidence>
<comment type="similarity">
    <text evidence="1">Belongs to the ABC transporter superfamily.</text>
</comment>
<dbReference type="Pfam" id="PF00005">
    <property type="entry name" value="ABC_tran"/>
    <property type="match status" value="1"/>
</dbReference>
<dbReference type="Pfam" id="PF12399">
    <property type="entry name" value="BCA_ABC_TP_C"/>
    <property type="match status" value="1"/>
</dbReference>
<keyword evidence="4 6" id="KW-0067">ATP-binding</keyword>
<dbReference type="RefSeq" id="WP_224315222.1">
    <property type="nucleotide sequence ID" value="NZ_JAIRBM010000018.1"/>
</dbReference>
<evidence type="ECO:0000259" key="5">
    <source>
        <dbReference type="PROSITE" id="PS50893"/>
    </source>
</evidence>
<evidence type="ECO:0000313" key="6">
    <source>
        <dbReference type="EMBL" id="MBZ6078473.1"/>
    </source>
</evidence>
<dbReference type="InterPro" id="IPR017871">
    <property type="entry name" value="ABC_transporter-like_CS"/>
</dbReference>
<name>A0ABS7VUD9_9HYPH</name>
<dbReference type="InterPro" id="IPR032823">
    <property type="entry name" value="BCA_ABC_TP_C"/>
</dbReference>
<protein>
    <submittedName>
        <fullName evidence="6">ABC transporter ATP-binding protein</fullName>
    </submittedName>
</protein>
<evidence type="ECO:0000256" key="2">
    <source>
        <dbReference type="ARBA" id="ARBA00022448"/>
    </source>
</evidence>
<dbReference type="PROSITE" id="PS00211">
    <property type="entry name" value="ABC_TRANSPORTER_1"/>
    <property type="match status" value="1"/>
</dbReference>
<dbReference type="InterPro" id="IPR003593">
    <property type="entry name" value="AAA+_ATPase"/>
</dbReference>
<organism evidence="6 7">
    <name type="scientific">Microvirga puerhi</name>
    <dbReference type="NCBI Taxonomy" id="2876078"/>
    <lineage>
        <taxon>Bacteria</taxon>
        <taxon>Pseudomonadati</taxon>
        <taxon>Pseudomonadota</taxon>
        <taxon>Alphaproteobacteria</taxon>
        <taxon>Hyphomicrobiales</taxon>
        <taxon>Methylobacteriaceae</taxon>
        <taxon>Microvirga</taxon>
    </lineage>
</organism>
<feature type="domain" description="ABC transporter" evidence="5">
    <location>
        <begin position="3"/>
        <end position="250"/>
    </location>
</feature>
<comment type="caution">
    <text evidence="6">The sequence shown here is derived from an EMBL/GenBank/DDBJ whole genome shotgun (WGS) entry which is preliminary data.</text>
</comment>
<keyword evidence="7" id="KW-1185">Reference proteome</keyword>
<dbReference type="GO" id="GO:0005524">
    <property type="term" value="F:ATP binding"/>
    <property type="evidence" value="ECO:0007669"/>
    <property type="project" value="UniProtKB-KW"/>
</dbReference>
<dbReference type="PANTHER" id="PTHR45772">
    <property type="entry name" value="CONSERVED COMPONENT OF ABC TRANSPORTER FOR NATURAL AMINO ACIDS-RELATED"/>
    <property type="match status" value="1"/>
</dbReference>
<keyword evidence="2" id="KW-0813">Transport</keyword>